<evidence type="ECO:0000259" key="2">
    <source>
        <dbReference type="Pfam" id="PF00306"/>
    </source>
</evidence>
<dbReference type="Proteomes" id="UP000222542">
    <property type="component" value="Unassembled WGS sequence"/>
</dbReference>
<proteinExistence type="predicted"/>
<comment type="caution">
    <text evidence="3">The sequence shown here is derived from an EMBL/GenBank/DDBJ whole genome shotgun (WGS) entry which is preliminary data.</text>
</comment>
<dbReference type="Gramene" id="PHT85629">
    <property type="protein sequence ID" value="PHT85629"/>
    <property type="gene ID" value="T459_07735"/>
</dbReference>
<dbReference type="InterPro" id="IPR038376">
    <property type="entry name" value="ATP_synth_asu_C_sf"/>
</dbReference>
<dbReference type="PANTHER" id="PTHR48082">
    <property type="entry name" value="ATP SYNTHASE SUBUNIT ALPHA, MITOCHONDRIAL"/>
    <property type="match status" value="1"/>
</dbReference>
<dbReference type="Gene3D" id="1.20.150.20">
    <property type="entry name" value="ATP synthase alpha/beta chain, C-terminal domain"/>
    <property type="match status" value="1"/>
</dbReference>
<dbReference type="GO" id="GO:0045259">
    <property type="term" value="C:proton-transporting ATP synthase complex"/>
    <property type="evidence" value="ECO:0007669"/>
    <property type="project" value="InterPro"/>
</dbReference>
<feature type="domain" description="ATP synthase alpha subunit C-terminal" evidence="2">
    <location>
        <begin position="54"/>
        <end position="95"/>
    </location>
</feature>
<dbReference type="STRING" id="4072.A0A2G2ZUH7"/>
<keyword evidence="4" id="KW-1185">Reference proteome</keyword>
<accession>A0A2G2ZUH7</accession>
<dbReference type="GO" id="GO:0046933">
    <property type="term" value="F:proton-transporting ATP synthase activity, rotational mechanism"/>
    <property type="evidence" value="ECO:0007669"/>
    <property type="project" value="InterPro"/>
</dbReference>
<gene>
    <name evidence="3" type="ORF">T459_07735</name>
</gene>
<dbReference type="SUPFAM" id="SSF47917">
    <property type="entry name" value="C-terminal domain of alpha and beta subunits of F1 ATP synthase"/>
    <property type="match status" value="1"/>
</dbReference>
<sequence>MEGTTSQTIDSNEMENMRVTLEDMNRTLERLSTEVGAIRGEMTTISGRPNDSIKFCEVAALAQFGSNLDAATHALLNRGARMTEIPKQLNQKQLNSRATSESETLYCVYVAIGQKCSTVAHRLPLGSELHMGKERCCL</sequence>
<feature type="coiled-coil region" evidence="1">
    <location>
        <begin position="14"/>
        <end position="41"/>
    </location>
</feature>
<reference evidence="3 4" key="1">
    <citation type="journal article" date="2014" name="Nat. Genet.">
        <title>Genome sequence of the hot pepper provides insights into the evolution of pungency in Capsicum species.</title>
        <authorList>
            <person name="Kim S."/>
            <person name="Park M."/>
            <person name="Yeom S.I."/>
            <person name="Kim Y.M."/>
            <person name="Lee J.M."/>
            <person name="Lee H.A."/>
            <person name="Seo E."/>
            <person name="Choi J."/>
            <person name="Cheong K."/>
            <person name="Kim K.T."/>
            <person name="Jung K."/>
            <person name="Lee G.W."/>
            <person name="Oh S.K."/>
            <person name="Bae C."/>
            <person name="Kim S.B."/>
            <person name="Lee H.Y."/>
            <person name="Kim S.Y."/>
            <person name="Kim M.S."/>
            <person name="Kang B.C."/>
            <person name="Jo Y.D."/>
            <person name="Yang H.B."/>
            <person name="Jeong H.J."/>
            <person name="Kang W.H."/>
            <person name="Kwon J.K."/>
            <person name="Shin C."/>
            <person name="Lim J.Y."/>
            <person name="Park J.H."/>
            <person name="Huh J.H."/>
            <person name="Kim J.S."/>
            <person name="Kim B.D."/>
            <person name="Cohen O."/>
            <person name="Paran I."/>
            <person name="Suh M.C."/>
            <person name="Lee S.B."/>
            <person name="Kim Y.K."/>
            <person name="Shin Y."/>
            <person name="Noh S.J."/>
            <person name="Park J."/>
            <person name="Seo Y.S."/>
            <person name="Kwon S.Y."/>
            <person name="Kim H.A."/>
            <person name="Park J.M."/>
            <person name="Kim H.J."/>
            <person name="Choi S.B."/>
            <person name="Bosland P.W."/>
            <person name="Reeves G."/>
            <person name="Jo S.H."/>
            <person name="Lee B.W."/>
            <person name="Cho H.T."/>
            <person name="Choi H.S."/>
            <person name="Lee M.S."/>
            <person name="Yu Y."/>
            <person name="Do Choi Y."/>
            <person name="Park B.S."/>
            <person name="van Deynze A."/>
            <person name="Ashrafi H."/>
            <person name="Hill T."/>
            <person name="Kim W.T."/>
            <person name="Pai H.S."/>
            <person name="Ahn H.K."/>
            <person name="Yeam I."/>
            <person name="Giovannoni J.J."/>
            <person name="Rose J.K."/>
            <person name="Sorensen I."/>
            <person name="Lee S.J."/>
            <person name="Kim R.W."/>
            <person name="Choi I.Y."/>
            <person name="Choi B.S."/>
            <person name="Lim J.S."/>
            <person name="Lee Y.H."/>
            <person name="Choi D."/>
        </authorList>
    </citation>
    <scope>NUCLEOTIDE SEQUENCE [LARGE SCALE GENOMIC DNA]</scope>
    <source>
        <strain evidence="4">cv. CM334</strain>
    </source>
</reference>
<keyword evidence="1" id="KW-0175">Coiled coil</keyword>
<organism evidence="3 4">
    <name type="scientific">Capsicum annuum</name>
    <name type="common">Capsicum pepper</name>
    <dbReference type="NCBI Taxonomy" id="4072"/>
    <lineage>
        <taxon>Eukaryota</taxon>
        <taxon>Viridiplantae</taxon>
        <taxon>Streptophyta</taxon>
        <taxon>Embryophyta</taxon>
        <taxon>Tracheophyta</taxon>
        <taxon>Spermatophyta</taxon>
        <taxon>Magnoliopsida</taxon>
        <taxon>eudicotyledons</taxon>
        <taxon>Gunneridae</taxon>
        <taxon>Pentapetalae</taxon>
        <taxon>asterids</taxon>
        <taxon>lamiids</taxon>
        <taxon>Solanales</taxon>
        <taxon>Solanaceae</taxon>
        <taxon>Solanoideae</taxon>
        <taxon>Capsiceae</taxon>
        <taxon>Capsicum</taxon>
    </lineage>
</organism>
<reference evidence="3 4" key="2">
    <citation type="journal article" date="2017" name="Genome Biol.">
        <title>New reference genome sequences of hot pepper reveal the massive evolution of plant disease-resistance genes by retroduplication.</title>
        <authorList>
            <person name="Kim S."/>
            <person name="Park J."/>
            <person name="Yeom S.I."/>
            <person name="Kim Y.M."/>
            <person name="Seo E."/>
            <person name="Kim K.T."/>
            <person name="Kim M.S."/>
            <person name="Lee J.M."/>
            <person name="Cheong K."/>
            <person name="Shin H.S."/>
            <person name="Kim S.B."/>
            <person name="Han K."/>
            <person name="Lee J."/>
            <person name="Park M."/>
            <person name="Lee H.A."/>
            <person name="Lee H.Y."/>
            <person name="Lee Y."/>
            <person name="Oh S."/>
            <person name="Lee J.H."/>
            <person name="Choi E."/>
            <person name="Choi E."/>
            <person name="Lee S.E."/>
            <person name="Jeon J."/>
            <person name="Kim H."/>
            <person name="Choi G."/>
            <person name="Song H."/>
            <person name="Lee J."/>
            <person name="Lee S.C."/>
            <person name="Kwon J.K."/>
            <person name="Lee H.Y."/>
            <person name="Koo N."/>
            <person name="Hong Y."/>
            <person name="Kim R.W."/>
            <person name="Kang W.H."/>
            <person name="Huh J.H."/>
            <person name="Kang B.C."/>
            <person name="Yang T.J."/>
            <person name="Lee Y.H."/>
            <person name="Bennetzen J.L."/>
            <person name="Choi D."/>
        </authorList>
    </citation>
    <scope>NUCLEOTIDE SEQUENCE [LARGE SCALE GENOMIC DNA]</scope>
    <source>
        <strain evidence="4">cv. CM334</strain>
    </source>
</reference>
<protein>
    <recommendedName>
        <fullName evidence="2">ATP synthase alpha subunit C-terminal domain-containing protein</fullName>
    </recommendedName>
</protein>
<dbReference type="PANTHER" id="PTHR48082:SF2">
    <property type="entry name" value="ATP SYNTHASE SUBUNIT ALPHA, MITOCHONDRIAL"/>
    <property type="match status" value="1"/>
</dbReference>
<dbReference type="Pfam" id="PF00306">
    <property type="entry name" value="ATP-synt_ab_C"/>
    <property type="match status" value="1"/>
</dbReference>
<dbReference type="AlphaFoldDB" id="A0A2G2ZUH7"/>
<dbReference type="InterPro" id="IPR005294">
    <property type="entry name" value="ATP_synth_F1_asu"/>
</dbReference>
<dbReference type="InterPro" id="IPR000793">
    <property type="entry name" value="ATP_synth_asu_C"/>
</dbReference>
<evidence type="ECO:0000313" key="3">
    <source>
        <dbReference type="EMBL" id="PHT85629.1"/>
    </source>
</evidence>
<evidence type="ECO:0000313" key="4">
    <source>
        <dbReference type="Proteomes" id="UP000222542"/>
    </source>
</evidence>
<name>A0A2G2ZUH7_CAPAN</name>
<dbReference type="EMBL" id="AYRZ02000003">
    <property type="protein sequence ID" value="PHT85629.1"/>
    <property type="molecule type" value="Genomic_DNA"/>
</dbReference>
<evidence type="ECO:0000256" key="1">
    <source>
        <dbReference type="SAM" id="Coils"/>
    </source>
</evidence>